<evidence type="ECO:0000313" key="1">
    <source>
        <dbReference type="EMBL" id="RBP13848.1"/>
    </source>
</evidence>
<protein>
    <submittedName>
        <fullName evidence="1">Uncharacterized protein DUF4926</fullName>
    </submittedName>
</protein>
<reference evidence="1 2" key="1">
    <citation type="submission" date="2018-06" db="EMBL/GenBank/DDBJ databases">
        <title>Genomic Encyclopedia of Type Strains, Phase IV (KMG-IV): sequencing the most valuable type-strain genomes for metagenomic binning, comparative biology and taxonomic classification.</title>
        <authorList>
            <person name="Goeker M."/>
        </authorList>
    </citation>
    <scope>NUCLEOTIDE SEQUENCE [LARGE SCALE GENOMIC DNA]</scope>
    <source>
        <strain evidence="1 2">DSM 24875</strain>
    </source>
</reference>
<accession>A0A366FGR5</accession>
<gene>
    <name evidence="1" type="ORF">DFR50_111110</name>
</gene>
<sequence length="94" mass="10260">MAEDQRAMTENFRGSMIPIQAQHREDEATALSALALLRDLPEHGLVRGQVGTILEALDEATALVEFSDDEGRAYAVVPCRDDALLVLRTVPRAA</sequence>
<organism evidence="1 2">
    <name type="scientific">Roseiarcus fermentans</name>
    <dbReference type="NCBI Taxonomy" id="1473586"/>
    <lineage>
        <taxon>Bacteria</taxon>
        <taxon>Pseudomonadati</taxon>
        <taxon>Pseudomonadota</taxon>
        <taxon>Alphaproteobacteria</taxon>
        <taxon>Hyphomicrobiales</taxon>
        <taxon>Roseiarcaceae</taxon>
        <taxon>Roseiarcus</taxon>
    </lineage>
</organism>
<dbReference type="AlphaFoldDB" id="A0A366FGR5"/>
<proteinExistence type="predicted"/>
<name>A0A366FGR5_9HYPH</name>
<dbReference type="Proteomes" id="UP000253529">
    <property type="component" value="Unassembled WGS sequence"/>
</dbReference>
<dbReference type="InterPro" id="IPR032568">
    <property type="entry name" value="DUF4926"/>
</dbReference>
<evidence type="ECO:0000313" key="2">
    <source>
        <dbReference type="Proteomes" id="UP000253529"/>
    </source>
</evidence>
<comment type="caution">
    <text evidence="1">The sequence shown here is derived from an EMBL/GenBank/DDBJ whole genome shotgun (WGS) entry which is preliminary data.</text>
</comment>
<dbReference type="RefSeq" id="WP_210208868.1">
    <property type="nucleotide sequence ID" value="NZ_QNRK01000011.1"/>
</dbReference>
<keyword evidence="2" id="KW-1185">Reference proteome</keyword>
<dbReference type="EMBL" id="QNRK01000011">
    <property type="protein sequence ID" value="RBP13848.1"/>
    <property type="molecule type" value="Genomic_DNA"/>
</dbReference>
<dbReference type="Pfam" id="PF16277">
    <property type="entry name" value="DUF4926"/>
    <property type="match status" value="1"/>
</dbReference>